<evidence type="ECO:0000313" key="3">
    <source>
        <dbReference type="Proteomes" id="UP001054837"/>
    </source>
</evidence>
<keyword evidence="3" id="KW-1185">Reference proteome</keyword>
<feature type="region of interest" description="Disordered" evidence="1">
    <location>
        <begin position="8"/>
        <end position="81"/>
    </location>
</feature>
<evidence type="ECO:0000313" key="2">
    <source>
        <dbReference type="EMBL" id="GIY90528.1"/>
    </source>
</evidence>
<comment type="caution">
    <text evidence="2">The sequence shown here is derived from an EMBL/GenBank/DDBJ whole genome shotgun (WGS) entry which is preliminary data.</text>
</comment>
<protein>
    <submittedName>
        <fullName evidence="2">Uncharacterized protein</fullName>
    </submittedName>
</protein>
<proteinExistence type="predicted"/>
<gene>
    <name evidence="2" type="ORF">CDAR_562341</name>
</gene>
<accession>A0AAV4X9N3</accession>
<name>A0AAV4X9N3_9ARAC</name>
<dbReference type="EMBL" id="BPLQ01015714">
    <property type="protein sequence ID" value="GIY90528.1"/>
    <property type="molecule type" value="Genomic_DNA"/>
</dbReference>
<sequence length="107" mass="11812">MRLLFRVYPLRSPSHPSNKSSLRIANPRSSSQKVPGVVTPSPSSNSGGRLINNREKKNAHPPGAKGLALAQKPGRPPHDVIRPRKVLRCVKMTFAPSSLERWMELIA</sequence>
<dbReference type="AlphaFoldDB" id="A0AAV4X9N3"/>
<feature type="compositionally biased region" description="Polar residues" evidence="1">
    <location>
        <begin position="14"/>
        <end position="33"/>
    </location>
</feature>
<reference evidence="2 3" key="1">
    <citation type="submission" date="2021-06" db="EMBL/GenBank/DDBJ databases">
        <title>Caerostris darwini draft genome.</title>
        <authorList>
            <person name="Kono N."/>
            <person name="Arakawa K."/>
        </authorList>
    </citation>
    <scope>NUCLEOTIDE SEQUENCE [LARGE SCALE GENOMIC DNA]</scope>
</reference>
<organism evidence="2 3">
    <name type="scientific">Caerostris darwini</name>
    <dbReference type="NCBI Taxonomy" id="1538125"/>
    <lineage>
        <taxon>Eukaryota</taxon>
        <taxon>Metazoa</taxon>
        <taxon>Ecdysozoa</taxon>
        <taxon>Arthropoda</taxon>
        <taxon>Chelicerata</taxon>
        <taxon>Arachnida</taxon>
        <taxon>Araneae</taxon>
        <taxon>Araneomorphae</taxon>
        <taxon>Entelegynae</taxon>
        <taxon>Araneoidea</taxon>
        <taxon>Araneidae</taxon>
        <taxon>Caerostris</taxon>
    </lineage>
</organism>
<dbReference type="Proteomes" id="UP001054837">
    <property type="component" value="Unassembled WGS sequence"/>
</dbReference>
<evidence type="ECO:0000256" key="1">
    <source>
        <dbReference type="SAM" id="MobiDB-lite"/>
    </source>
</evidence>